<evidence type="ECO:0000313" key="1">
    <source>
        <dbReference type="EMBL" id="MQS10993.1"/>
    </source>
</evidence>
<dbReference type="AlphaFoldDB" id="A0A6N7KMY8"/>
<dbReference type="GO" id="GO:0004519">
    <property type="term" value="F:endonuclease activity"/>
    <property type="evidence" value="ECO:0007669"/>
    <property type="project" value="UniProtKB-KW"/>
</dbReference>
<proteinExistence type="predicted"/>
<dbReference type="Proteomes" id="UP000450000">
    <property type="component" value="Unassembled WGS sequence"/>
</dbReference>
<sequence>MGTRPVRQSRPPSRVKGFDVGYVDGDGVERRVPLRRARAVRFEDGLPVRSFPSYRGQRSYPGLYWSATTGGHVGFESWLERDHAVALDFDPQVIGYASQPMWLFWEGESGRVRCHAPDFFARLSDGRAMVIDSRPVECRSDERDIATFAATKLACAQAGWDYALWGEADEVWVANVRWLAGYRHARCRNEAVANRLQRYFARPGMLLAGAEETGDPIATLPVLFHLLWRQELTTDLSVLLSDRTVVHATANRPGEQ</sequence>
<dbReference type="InterPro" id="IPR048000">
    <property type="entry name" value="TnsA-like"/>
</dbReference>
<dbReference type="EMBL" id="WBOF01000001">
    <property type="protein sequence ID" value="MQS10993.1"/>
    <property type="molecule type" value="Genomic_DNA"/>
</dbReference>
<accession>A0A6N7KMY8</accession>
<evidence type="ECO:0000313" key="2">
    <source>
        <dbReference type="Proteomes" id="UP000450000"/>
    </source>
</evidence>
<protein>
    <submittedName>
        <fullName evidence="1">TnsA-like heteromeric transposase endonuclease subunit</fullName>
    </submittedName>
</protein>
<dbReference type="NCBIfam" id="NF033179">
    <property type="entry name" value="TnsA_like_Actin"/>
    <property type="match status" value="1"/>
</dbReference>
<keyword evidence="1" id="KW-0255">Endonuclease</keyword>
<keyword evidence="1" id="KW-0378">Hydrolase</keyword>
<keyword evidence="2" id="KW-1185">Reference proteome</keyword>
<keyword evidence="1" id="KW-0540">Nuclease</keyword>
<name>A0A6N7KMY8_9ACTN</name>
<comment type="caution">
    <text evidence="1">The sequence shown here is derived from an EMBL/GenBank/DDBJ whole genome shotgun (WGS) entry which is preliminary data.</text>
</comment>
<reference evidence="1 2" key="1">
    <citation type="submission" date="2019-09" db="EMBL/GenBank/DDBJ databases">
        <title>Genome Sequences of Streptomyces kaniharaensis ATCC 21070.</title>
        <authorList>
            <person name="Zhu W."/>
            <person name="De Crecy-Lagard V."/>
            <person name="Richards N.G."/>
        </authorList>
    </citation>
    <scope>NUCLEOTIDE SEQUENCE [LARGE SCALE GENOMIC DNA]</scope>
    <source>
        <strain evidence="1 2">SF-557</strain>
    </source>
</reference>
<organism evidence="1 2">
    <name type="scientific">Streptomyces kaniharaensis</name>
    <dbReference type="NCBI Taxonomy" id="212423"/>
    <lineage>
        <taxon>Bacteria</taxon>
        <taxon>Bacillati</taxon>
        <taxon>Actinomycetota</taxon>
        <taxon>Actinomycetes</taxon>
        <taxon>Kitasatosporales</taxon>
        <taxon>Streptomycetaceae</taxon>
        <taxon>Streptomyces</taxon>
    </lineage>
</organism>
<gene>
    <name evidence="1" type="ORF">F7Q99_01525</name>
</gene>